<proteinExistence type="predicted"/>
<evidence type="ECO:0000256" key="1">
    <source>
        <dbReference type="SAM" id="MobiDB-lite"/>
    </source>
</evidence>
<dbReference type="Proteomes" id="UP000199103">
    <property type="component" value="Chromosome I"/>
</dbReference>
<gene>
    <name evidence="3" type="ORF">SAMN04489812_5409</name>
</gene>
<evidence type="ECO:0000313" key="4">
    <source>
        <dbReference type="Proteomes" id="UP000199103"/>
    </source>
</evidence>
<dbReference type="SUPFAM" id="SSF56112">
    <property type="entry name" value="Protein kinase-like (PK-like)"/>
    <property type="match status" value="1"/>
</dbReference>
<keyword evidence="4" id="KW-1185">Reference proteome</keyword>
<evidence type="ECO:0000259" key="2">
    <source>
        <dbReference type="Pfam" id="PF01636"/>
    </source>
</evidence>
<dbReference type="InterPro" id="IPR011009">
    <property type="entry name" value="Kinase-like_dom_sf"/>
</dbReference>
<dbReference type="GO" id="GO:0016740">
    <property type="term" value="F:transferase activity"/>
    <property type="evidence" value="ECO:0007669"/>
    <property type="project" value="UniProtKB-KW"/>
</dbReference>
<accession>A0A1H1ZS61</accession>
<evidence type="ECO:0000313" key="3">
    <source>
        <dbReference type="EMBL" id="SDT36427.1"/>
    </source>
</evidence>
<feature type="region of interest" description="Disordered" evidence="1">
    <location>
        <begin position="32"/>
        <end position="54"/>
    </location>
</feature>
<name>A0A1H1ZS61_9ACTN</name>
<dbReference type="EMBL" id="LT629772">
    <property type="protein sequence ID" value="SDT36427.1"/>
    <property type="molecule type" value="Genomic_DNA"/>
</dbReference>
<protein>
    <submittedName>
        <fullName evidence="3">Phosphotransferase enzyme family protein</fullName>
    </submittedName>
</protein>
<reference evidence="3 4" key="1">
    <citation type="submission" date="2016-10" db="EMBL/GenBank/DDBJ databases">
        <authorList>
            <person name="de Groot N.N."/>
        </authorList>
    </citation>
    <scope>NUCLEOTIDE SEQUENCE [LARGE SCALE GENOMIC DNA]</scope>
    <source>
        <strain evidence="3 4">DSM 21800</strain>
    </source>
</reference>
<dbReference type="InterPro" id="IPR002575">
    <property type="entry name" value="Aminoglycoside_PTrfase"/>
</dbReference>
<feature type="domain" description="Aminoglycoside phosphotransferase" evidence="2">
    <location>
        <begin position="201"/>
        <end position="279"/>
    </location>
</feature>
<keyword evidence="3" id="KW-0808">Transferase</keyword>
<sequence>MIGRVSRIRVEQAEQLPRFGALRPEPPAEVLDRLSGAEPGSTWTARQLGDHGGYPNGGLWRVTADRSRSPGPTTAVVKRTGPAYLGTFPAWHLHSDQSEPHWWGREAEFYRSELATTGWTDDVRPARCYVDEHDGCCDLWLEDVADIPAPFEVCRRAVVGLAHWQVAHPAAQHRQLPDSWIPSHLALQGLDNDRTLAHPGWPSAFERGVDPALRELVRQRLTDPAEIARLLSDLPQVLTHYDFHNGNIGTVGDRIVLFDWAYLGRGPIGHDAGHLALTLEPRGVVDPVQAWDILQTTYCEALIDAGWAGDPAVVGRSMALSNRLRLGWGVDHLLGLADRATEAQLAAESRRLMFIARLAS</sequence>
<organism evidence="3 4">
    <name type="scientific">Microlunatus soli</name>
    <dbReference type="NCBI Taxonomy" id="630515"/>
    <lineage>
        <taxon>Bacteria</taxon>
        <taxon>Bacillati</taxon>
        <taxon>Actinomycetota</taxon>
        <taxon>Actinomycetes</taxon>
        <taxon>Propionibacteriales</taxon>
        <taxon>Propionibacteriaceae</taxon>
        <taxon>Microlunatus</taxon>
    </lineage>
</organism>
<dbReference type="Pfam" id="PF01636">
    <property type="entry name" value="APH"/>
    <property type="match status" value="1"/>
</dbReference>
<dbReference type="AlphaFoldDB" id="A0A1H1ZS61"/>